<dbReference type="InterPro" id="IPR001242">
    <property type="entry name" value="Condensation_dom"/>
</dbReference>
<comment type="similarity">
    <text evidence="4">Belongs to the acyltransferase PapA5 family.</text>
</comment>
<comment type="catalytic activity">
    <reaction evidence="3">
        <text>2 a mycocerosyl-[mycocerosic acid synthase] + a phthiodiolone = a dimycocerosyl phthiodiolone + 2 holo-[mycocerosic acid synthase].</text>
        <dbReference type="EC" id="2.3.1.282"/>
    </reaction>
</comment>
<evidence type="ECO:0000256" key="9">
    <source>
        <dbReference type="ARBA" id="ARBA00030465"/>
    </source>
</evidence>
<evidence type="ECO:0000259" key="13">
    <source>
        <dbReference type="Pfam" id="PF16911"/>
    </source>
</evidence>
<protein>
    <recommendedName>
        <fullName evidence="6">Phthiocerol/phthiodiolone dimycocerosyl transferase</fullName>
        <ecNumber evidence="5">2.3.1.282</ecNumber>
    </recommendedName>
    <alternativeName>
        <fullName evidence="11">Acyltransferase PapA5</fullName>
    </alternativeName>
    <alternativeName>
        <fullName evidence="9">Phthiocerol/phthiodiolone O-acyltransferase</fullName>
    </alternativeName>
    <alternativeName>
        <fullName evidence="10">Polyketide synthase-associated protein A5</fullName>
    </alternativeName>
</protein>
<evidence type="ECO:0000256" key="6">
    <source>
        <dbReference type="ARBA" id="ARBA00013449"/>
    </source>
</evidence>
<dbReference type="Proteomes" id="UP000320042">
    <property type="component" value="Unassembled WGS sequence"/>
</dbReference>
<comment type="catalytic activity">
    <reaction evidence="1">
        <text>2 a mycocerosyl-[mycocerosic acid synthase] + a phthiocerol = a dimycocerosyl phthiocerol + 2 holo-[mycocerosic acid synthase].</text>
        <dbReference type="EC" id="2.3.1.282"/>
    </reaction>
</comment>
<evidence type="ECO:0000256" key="2">
    <source>
        <dbReference type="ARBA" id="ARBA00000625"/>
    </source>
</evidence>
<dbReference type="Pfam" id="PF00668">
    <property type="entry name" value="Condensation"/>
    <property type="match status" value="1"/>
</dbReference>
<evidence type="ECO:0000256" key="10">
    <source>
        <dbReference type="ARBA" id="ARBA00032317"/>
    </source>
</evidence>
<organism evidence="14 15">
    <name type="scientific">Mucilaginibacter pallidiroseus</name>
    <dbReference type="NCBI Taxonomy" id="2599295"/>
    <lineage>
        <taxon>Bacteria</taxon>
        <taxon>Pseudomonadati</taxon>
        <taxon>Bacteroidota</taxon>
        <taxon>Sphingobacteriia</taxon>
        <taxon>Sphingobacteriales</taxon>
        <taxon>Sphingobacteriaceae</taxon>
        <taxon>Mucilaginibacter</taxon>
    </lineage>
</organism>
<keyword evidence="7" id="KW-0808">Transferase</keyword>
<dbReference type="InterPro" id="IPR031641">
    <property type="entry name" value="PapA_C"/>
</dbReference>
<evidence type="ECO:0000313" key="14">
    <source>
        <dbReference type="EMBL" id="TWR26334.1"/>
    </source>
</evidence>
<dbReference type="Gene3D" id="3.30.559.30">
    <property type="entry name" value="Nonribosomal peptide synthetase, condensation domain"/>
    <property type="match status" value="1"/>
</dbReference>
<evidence type="ECO:0000256" key="4">
    <source>
        <dbReference type="ARBA" id="ARBA00006558"/>
    </source>
</evidence>
<evidence type="ECO:0000259" key="12">
    <source>
        <dbReference type="Pfam" id="PF00668"/>
    </source>
</evidence>
<name>A0A563U4P5_9SPHI</name>
<dbReference type="OrthoDB" id="863140at2"/>
<keyword evidence="15" id="KW-1185">Reference proteome</keyword>
<dbReference type="EMBL" id="VOEJ01000007">
    <property type="protein sequence ID" value="TWR26334.1"/>
    <property type="molecule type" value="Genomic_DNA"/>
</dbReference>
<dbReference type="AlphaFoldDB" id="A0A563U4P5"/>
<dbReference type="Gene3D" id="3.30.559.10">
    <property type="entry name" value="Chloramphenicol acetyltransferase-like domain"/>
    <property type="match status" value="1"/>
</dbReference>
<evidence type="ECO:0000256" key="11">
    <source>
        <dbReference type="ARBA" id="ARBA00033407"/>
    </source>
</evidence>
<evidence type="ECO:0000313" key="15">
    <source>
        <dbReference type="Proteomes" id="UP000320042"/>
    </source>
</evidence>
<evidence type="ECO:0000256" key="3">
    <source>
        <dbReference type="ARBA" id="ARBA00001907"/>
    </source>
</evidence>
<dbReference type="GO" id="GO:0016746">
    <property type="term" value="F:acyltransferase activity"/>
    <property type="evidence" value="ECO:0007669"/>
    <property type="project" value="UniProtKB-KW"/>
</dbReference>
<sequence length="400" mass="44570">MINMKMNDNLTKRPLTPGEKIYWTLEQKGMIHFVTVAEIETSVPPGKEAWQMALQTVQAKHAALNYSIKGETSETVHFQEHRSKPIPLEIRPMPSDGLWDHEAEKELAKPFDLNRAPLLRVTILERTGGCAVLLTVNHSIGDGLSAAFLLREIVATVASQTTLSTVRVLGEVSGQYPAIPERTRFDNAPPILVQHAELGSELTSHLIARAGEEKTTVHSVFTAAVAMAINKLSPKWHSEQLGVLHPVSYRQLMAKGESFELLAGMQICHYPLDRRHSFWALVEIVRKSLENVRSPETLGREMQSLEHLFSSNPDTHFLYQTLDTLTRHQVLISNLGLVPADTDYGGLKLKAIYGPMVLPDHQHVQSFGITTLNGSLTITLTSRWPIDGLLEAVKEILQQV</sequence>
<dbReference type="PANTHER" id="PTHR28037">
    <property type="entry name" value="ALCOHOL O-ACETYLTRANSFERASE 1-RELATED"/>
    <property type="match status" value="1"/>
</dbReference>
<reference evidence="14 15" key="1">
    <citation type="submission" date="2019-07" db="EMBL/GenBank/DDBJ databases">
        <authorList>
            <person name="Kim J."/>
        </authorList>
    </citation>
    <scope>NUCLEOTIDE SEQUENCE [LARGE SCALE GENOMIC DNA]</scope>
    <source>
        <strain evidence="15">dk17</strain>
    </source>
</reference>
<feature type="domain" description="Phthiocerol/phthiodiolone dimycocerosyl transferase C-terminal" evidence="13">
    <location>
        <begin position="193"/>
        <end position="379"/>
    </location>
</feature>
<dbReference type="Pfam" id="PF16911">
    <property type="entry name" value="PapA_C"/>
    <property type="match status" value="1"/>
</dbReference>
<dbReference type="InterPro" id="IPR052058">
    <property type="entry name" value="Alcohol_O-acetyltransferase"/>
</dbReference>
<gene>
    <name evidence="14" type="ORF">FPZ43_14305</name>
</gene>
<comment type="caution">
    <text evidence="14">The sequence shown here is derived from an EMBL/GenBank/DDBJ whole genome shotgun (WGS) entry which is preliminary data.</text>
</comment>
<dbReference type="PANTHER" id="PTHR28037:SF1">
    <property type="entry name" value="ALCOHOL O-ACETYLTRANSFERASE 1-RELATED"/>
    <property type="match status" value="1"/>
</dbReference>
<evidence type="ECO:0000256" key="5">
    <source>
        <dbReference type="ARBA" id="ARBA00012866"/>
    </source>
</evidence>
<proteinExistence type="inferred from homology"/>
<feature type="domain" description="Condensation" evidence="12">
    <location>
        <begin position="40"/>
        <end position="156"/>
    </location>
</feature>
<evidence type="ECO:0000256" key="8">
    <source>
        <dbReference type="ARBA" id="ARBA00023315"/>
    </source>
</evidence>
<dbReference type="EC" id="2.3.1.282" evidence="5"/>
<evidence type="ECO:0000256" key="7">
    <source>
        <dbReference type="ARBA" id="ARBA00022679"/>
    </source>
</evidence>
<accession>A0A563U4P5</accession>
<dbReference type="InterPro" id="IPR023213">
    <property type="entry name" value="CAT-like_dom_sf"/>
</dbReference>
<evidence type="ECO:0000256" key="1">
    <source>
        <dbReference type="ARBA" id="ARBA00000026"/>
    </source>
</evidence>
<comment type="catalytic activity">
    <reaction evidence="2">
        <text>2 a mycocerosyl-[mycocerosic acid synthase] + a phenolphthiocerol = a dimycocerosyl phenolphthiocerol + 2 holo-[mycocerosic acid synthase].</text>
        <dbReference type="EC" id="2.3.1.282"/>
    </reaction>
</comment>
<dbReference type="SUPFAM" id="SSF52777">
    <property type="entry name" value="CoA-dependent acyltransferases"/>
    <property type="match status" value="2"/>
</dbReference>
<keyword evidence="8" id="KW-0012">Acyltransferase</keyword>